<sequence length="72" mass="8053">MTKTKAILFASSQLRRFFNDLEVPRHIVGKARSRTRSAMSATSHDKGPRTFMAGVHESTVFPIACDTDRVCL</sequence>
<gene>
    <name evidence="1" type="ORF">TKK_014391</name>
</gene>
<organism evidence="1 2">
    <name type="scientific">Trichogramma kaykai</name>
    <dbReference type="NCBI Taxonomy" id="54128"/>
    <lineage>
        <taxon>Eukaryota</taxon>
        <taxon>Metazoa</taxon>
        <taxon>Ecdysozoa</taxon>
        <taxon>Arthropoda</taxon>
        <taxon>Hexapoda</taxon>
        <taxon>Insecta</taxon>
        <taxon>Pterygota</taxon>
        <taxon>Neoptera</taxon>
        <taxon>Endopterygota</taxon>
        <taxon>Hymenoptera</taxon>
        <taxon>Apocrita</taxon>
        <taxon>Proctotrupomorpha</taxon>
        <taxon>Chalcidoidea</taxon>
        <taxon>Trichogrammatidae</taxon>
        <taxon>Trichogramma</taxon>
    </lineage>
</organism>
<keyword evidence="2" id="KW-1185">Reference proteome</keyword>
<reference evidence="1 2" key="1">
    <citation type="journal article" date="2024" name="bioRxiv">
        <title>A reference genome for Trichogramma kaykai: A tiny desert-dwelling parasitoid wasp with competing sex-ratio distorters.</title>
        <authorList>
            <person name="Culotta J."/>
            <person name="Lindsey A.R."/>
        </authorList>
    </citation>
    <scope>NUCLEOTIDE SEQUENCE [LARGE SCALE GENOMIC DNA]</scope>
    <source>
        <strain evidence="1 2">KSX58</strain>
    </source>
</reference>
<dbReference type="Proteomes" id="UP001627154">
    <property type="component" value="Unassembled WGS sequence"/>
</dbReference>
<dbReference type="EMBL" id="JBJJXI010000116">
    <property type="protein sequence ID" value="KAL3390650.1"/>
    <property type="molecule type" value="Genomic_DNA"/>
</dbReference>
<comment type="caution">
    <text evidence="1">The sequence shown here is derived from an EMBL/GenBank/DDBJ whole genome shotgun (WGS) entry which is preliminary data.</text>
</comment>
<evidence type="ECO:0000313" key="1">
    <source>
        <dbReference type="EMBL" id="KAL3390650.1"/>
    </source>
</evidence>
<accession>A0ABD2WCA6</accession>
<evidence type="ECO:0000313" key="2">
    <source>
        <dbReference type="Proteomes" id="UP001627154"/>
    </source>
</evidence>
<protein>
    <submittedName>
        <fullName evidence="1">Uncharacterized protein</fullName>
    </submittedName>
</protein>
<proteinExistence type="predicted"/>
<name>A0ABD2WCA6_9HYME</name>
<dbReference type="AlphaFoldDB" id="A0ABD2WCA6"/>